<dbReference type="InterPro" id="IPR017459">
    <property type="entry name" value="Glycosyl_Trfase_fam3_N_dom"/>
</dbReference>
<dbReference type="NCBIfam" id="NF004490">
    <property type="entry name" value="PRK05820.1"/>
    <property type="match status" value="1"/>
</dbReference>
<dbReference type="GO" id="GO:0046104">
    <property type="term" value="P:thymidine metabolic process"/>
    <property type="evidence" value="ECO:0007669"/>
    <property type="project" value="UniProtKB-UniRule"/>
</dbReference>
<dbReference type="InterPro" id="IPR036320">
    <property type="entry name" value="Glycosyl_Trfase_fam3_N_dom_sf"/>
</dbReference>
<dbReference type="SUPFAM" id="SSF54680">
    <property type="entry name" value="Pyrimidine nucleoside phosphorylase C-terminal domain"/>
    <property type="match status" value="1"/>
</dbReference>
<dbReference type="Proteomes" id="UP000309450">
    <property type="component" value="Unassembled WGS sequence"/>
</dbReference>
<dbReference type="InterPro" id="IPR000053">
    <property type="entry name" value="Thymidine/pyrmidine_PPase"/>
</dbReference>
<dbReference type="OrthoDB" id="9763887at2"/>
<keyword evidence="5 7" id="KW-0808">Transferase</keyword>
<keyword evidence="4 7" id="KW-0328">Glycosyltransferase</keyword>
<dbReference type="InterPro" id="IPR013102">
    <property type="entry name" value="PYNP_C"/>
</dbReference>
<dbReference type="RefSeq" id="WP_136395742.1">
    <property type="nucleotide sequence ID" value="NZ_SSND01000005.1"/>
</dbReference>
<dbReference type="Pfam" id="PF02885">
    <property type="entry name" value="Glycos_trans_3N"/>
    <property type="match status" value="1"/>
</dbReference>
<dbReference type="PANTHER" id="PTHR10515">
    <property type="entry name" value="THYMIDINE PHOSPHORYLASE"/>
    <property type="match status" value="1"/>
</dbReference>
<protein>
    <recommendedName>
        <fullName evidence="3 7">Thymidine phosphorylase</fullName>
        <ecNumber evidence="3 7">2.4.2.4</ecNumber>
    </recommendedName>
    <alternativeName>
        <fullName evidence="7">TdRPase</fullName>
    </alternativeName>
</protein>
<dbReference type="EMBL" id="SSND01000005">
    <property type="protein sequence ID" value="THD81484.1"/>
    <property type="molecule type" value="Genomic_DNA"/>
</dbReference>
<gene>
    <name evidence="7" type="primary">deoA</name>
    <name evidence="9" type="ORF">E7811_16340</name>
</gene>
<dbReference type="InterPro" id="IPR000312">
    <property type="entry name" value="Glycosyl_Trfase_fam3"/>
</dbReference>
<evidence type="ECO:0000256" key="7">
    <source>
        <dbReference type="HAMAP-Rule" id="MF_01628"/>
    </source>
</evidence>
<dbReference type="FunFam" id="3.40.1030.10:FF:000003">
    <property type="entry name" value="Pyrimidine-nucleoside phosphorylase"/>
    <property type="match status" value="1"/>
</dbReference>
<evidence type="ECO:0000256" key="4">
    <source>
        <dbReference type="ARBA" id="ARBA00022676"/>
    </source>
</evidence>
<dbReference type="SUPFAM" id="SSF47648">
    <property type="entry name" value="Nucleoside phosphorylase/phosphoribosyltransferase N-terminal domain"/>
    <property type="match status" value="1"/>
</dbReference>
<dbReference type="Gene3D" id="3.90.1170.30">
    <property type="entry name" value="Pyrimidine nucleoside phosphorylase-like, C-terminal domain"/>
    <property type="match status" value="1"/>
</dbReference>
<dbReference type="GO" id="GO:0009032">
    <property type="term" value="F:thymidine phosphorylase activity"/>
    <property type="evidence" value="ECO:0007669"/>
    <property type="project" value="UniProtKB-UniRule"/>
</dbReference>
<dbReference type="HAMAP" id="MF_01628">
    <property type="entry name" value="Thymid_phosp"/>
    <property type="match status" value="1"/>
</dbReference>
<comment type="caution">
    <text evidence="9">The sequence shown here is derived from an EMBL/GenBank/DDBJ whole genome shotgun (WGS) entry which is preliminary data.</text>
</comment>
<dbReference type="PIRSF" id="PIRSF000478">
    <property type="entry name" value="TP_PyNP"/>
    <property type="match status" value="1"/>
</dbReference>
<dbReference type="EC" id="2.4.2.4" evidence="3 7"/>
<dbReference type="GO" id="GO:0006206">
    <property type="term" value="P:pyrimidine nucleobase metabolic process"/>
    <property type="evidence" value="ECO:0007669"/>
    <property type="project" value="InterPro"/>
</dbReference>
<dbReference type="Pfam" id="PF07831">
    <property type="entry name" value="PYNP_C"/>
    <property type="match status" value="1"/>
</dbReference>
<feature type="domain" description="Pyrimidine nucleoside phosphorylase C-terminal" evidence="8">
    <location>
        <begin position="347"/>
        <end position="421"/>
    </location>
</feature>
<dbReference type="UniPathway" id="UPA00578">
    <property type="reaction ID" value="UER00638"/>
</dbReference>
<proteinExistence type="inferred from homology"/>
<dbReference type="AlphaFoldDB" id="A0A4S3ML78"/>
<comment type="similarity">
    <text evidence="1 7">Belongs to the thymidine/pyrimidine-nucleoside phosphorylase family.</text>
</comment>
<evidence type="ECO:0000256" key="1">
    <source>
        <dbReference type="ARBA" id="ARBA00006915"/>
    </source>
</evidence>
<dbReference type="PANTHER" id="PTHR10515:SF0">
    <property type="entry name" value="THYMIDINE PHOSPHORYLASE"/>
    <property type="match status" value="1"/>
</dbReference>
<reference evidence="9 10" key="1">
    <citation type="submission" date="2019-04" db="EMBL/GenBank/DDBJ databases">
        <title>Draft genome sequence of Gemmobacter aestuarii sp. nov.</title>
        <authorList>
            <person name="Hameed A."/>
            <person name="Lin S.-Y."/>
            <person name="Shahina M."/>
            <person name="Lai W.-A."/>
            <person name="Young C.-C."/>
        </authorList>
    </citation>
    <scope>NUCLEOTIDE SEQUENCE [LARGE SCALE GENOMIC DNA]</scope>
    <source>
        <strain evidence="9 10">CC-PW-75</strain>
    </source>
</reference>
<dbReference type="InterPro" id="IPR036566">
    <property type="entry name" value="PYNP-like_C_sf"/>
</dbReference>
<dbReference type="GO" id="GO:0005829">
    <property type="term" value="C:cytosol"/>
    <property type="evidence" value="ECO:0007669"/>
    <property type="project" value="TreeGrafter"/>
</dbReference>
<evidence type="ECO:0000256" key="6">
    <source>
        <dbReference type="ARBA" id="ARBA00048550"/>
    </source>
</evidence>
<dbReference type="GO" id="GO:0004645">
    <property type="term" value="F:1,4-alpha-oligoglucan phosphorylase activity"/>
    <property type="evidence" value="ECO:0007669"/>
    <property type="project" value="InterPro"/>
</dbReference>
<sequence length="436" mass="44495">MTDARSIIATIRDGGQPSAGDLRWFASGLASGHVTDAQAGAFAMAVLLKGLGEEGRVALTEGMRDSGKVLSWDLPGPVIDKHSTGGIGDCTSLLLAPALAACGAYVPMISGRGLGHTGGTLDKLEAIPGFRTGLSEDEFRAQTATLRCAIVSASAEIAPADRRLYAIRDVTSTVESIDLITASILSKKLSAGLQALVLDVKTGSGAFMVRMEDSRALARSLVDTANGAGCRTSALITDMSQPLASAAGNALEVIEVMETLTGTSVNPALWDVTVALGGEALALAGLAAGPQEGEEAIAQVLESGQAAEWFGRMVAAQGGPADFTSRWADRLPSAPVVVEVPSPRSGHVSAIDGRGLGHAVVRLGGGRLRDGDRINPAVGLSDLAGIGDDVGQGVPLALVHAATREAADEAVAAVQAAYRLADSPPAEPPLIYERIA</sequence>
<keyword evidence="10" id="KW-1185">Reference proteome</keyword>
<evidence type="ECO:0000256" key="2">
    <source>
        <dbReference type="ARBA" id="ARBA00011738"/>
    </source>
</evidence>
<evidence type="ECO:0000313" key="10">
    <source>
        <dbReference type="Proteomes" id="UP000309450"/>
    </source>
</evidence>
<dbReference type="Pfam" id="PF00591">
    <property type="entry name" value="Glycos_transf_3"/>
    <property type="match status" value="1"/>
</dbReference>
<comment type="function">
    <text evidence="7">The enzymes which catalyze the reversible phosphorolysis of pyrimidine nucleosides are involved in the degradation of these compounds and in their utilization as carbon and energy sources, or in the rescue of pyrimidine bases for nucleotide synthesis.</text>
</comment>
<evidence type="ECO:0000259" key="8">
    <source>
        <dbReference type="SMART" id="SM00941"/>
    </source>
</evidence>
<evidence type="ECO:0000256" key="3">
    <source>
        <dbReference type="ARBA" id="ARBA00011892"/>
    </source>
</evidence>
<name>A0A4S3ML78_9RHOB</name>
<evidence type="ECO:0000256" key="5">
    <source>
        <dbReference type="ARBA" id="ARBA00022679"/>
    </source>
</evidence>
<accession>A0A4S3ML78</accession>
<dbReference type="InterPro" id="IPR018090">
    <property type="entry name" value="Pyrmidine_PPas_bac/euk"/>
</dbReference>
<comment type="subunit">
    <text evidence="2 7">Homodimer.</text>
</comment>
<dbReference type="SUPFAM" id="SSF52418">
    <property type="entry name" value="Nucleoside phosphorylase/phosphoribosyltransferase catalytic domain"/>
    <property type="match status" value="1"/>
</dbReference>
<dbReference type="PROSITE" id="PS00647">
    <property type="entry name" value="THYMID_PHOSPHORYLASE"/>
    <property type="match status" value="1"/>
</dbReference>
<evidence type="ECO:0000313" key="9">
    <source>
        <dbReference type="EMBL" id="THD81484.1"/>
    </source>
</evidence>
<dbReference type="Gene3D" id="3.40.1030.10">
    <property type="entry name" value="Nucleoside phosphorylase/phosphoribosyltransferase catalytic domain"/>
    <property type="match status" value="1"/>
</dbReference>
<comment type="pathway">
    <text evidence="7">Pyrimidine metabolism; dTMP biosynthesis via salvage pathway; dTMP from thymine: step 1/2.</text>
</comment>
<dbReference type="Gene3D" id="1.20.970.10">
    <property type="entry name" value="Transferase, Pyrimidine Nucleoside Phosphorylase, Chain C"/>
    <property type="match status" value="1"/>
</dbReference>
<comment type="catalytic activity">
    <reaction evidence="6 7">
        <text>thymidine + phosphate = 2-deoxy-alpha-D-ribose 1-phosphate + thymine</text>
        <dbReference type="Rhea" id="RHEA:16037"/>
        <dbReference type="ChEBI" id="CHEBI:17748"/>
        <dbReference type="ChEBI" id="CHEBI:17821"/>
        <dbReference type="ChEBI" id="CHEBI:43474"/>
        <dbReference type="ChEBI" id="CHEBI:57259"/>
        <dbReference type="EC" id="2.4.2.4"/>
    </reaction>
</comment>
<dbReference type="InterPro" id="IPR013465">
    <property type="entry name" value="Thymidine_Pase"/>
</dbReference>
<dbReference type="SMART" id="SM00941">
    <property type="entry name" value="PYNP_C"/>
    <property type="match status" value="1"/>
</dbReference>
<dbReference type="InterPro" id="IPR035902">
    <property type="entry name" value="Nuc_phospho_transferase"/>
</dbReference>
<organism evidence="9 10">
    <name type="scientific">Aliigemmobacter aestuarii</name>
    <dbReference type="NCBI Taxonomy" id="1445661"/>
    <lineage>
        <taxon>Bacteria</taxon>
        <taxon>Pseudomonadati</taxon>
        <taxon>Pseudomonadota</taxon>
        <taxon>Alphaproteobacteria</taxon>
        <taxon>Rhodobacterales</taxon>
        <taxon>Paracoccaceae</taxon>
        <taxon>Aliigemmobacter</taxon>
    </lineage>
</organism>
<dbReference type="InterPro" id="IPR017872">
    <property type="entry name" value="Pyrmidine_PPase_CS"/>
</dbReference>
<dbReference type="NCBIfam" id="TIGR02644">
    <property type="entry name" value="Y_phosphoryl"/>
    <property type="match status" value="1"/>
</dbReference>